<gene>
    <name evidence="4" type="ORF">GRI55_12005</name>
    <name evidence="3" type="ORF">QOZ97_002730</name>
</gene>
<protein>
    <submittedName>
        <fullName evidence="3">RsbT co-antagonist protein RsbR</fullName>
    </submittedName>
    <submittedName>
        <fullName evidence="4">STAS domain-containing protein</fullName>
    </submittedName>
</protein>
<feature type="domain" description="STAS" evidence="2">
    <location>
        <begin position="166"/>
        <end position="277"/>
    </location>
</feature>
<comment type="caution">
    <text evidence="4">The sequence shown here is derived from an EMBL/GenBank/DDBJ whole genome shotgun (WGS) entry which is preliminary data.</text>
</comment>
<dbReference type="InterPro" id="IPR025751">
    <property type="entry name" value="RsbRD_N_dom"/>
</dbReference>
<evidence type="ECO:0000313" key="4">
    <source>
        <dbReference type="EMBL" id="MXP36487.1"/>
    </source>
</evidence>
<evidence type="ECO:0000313" key="5">
    <source>
        <dbReference type="Proteomes" id="UP000439914"/>
    </source>
</evidence>
<dbReference type="PANTHER" id="PTHR33745">
    <property type="entry name" value="RSBT ANTAGONIST PROTEIN RSBS-RELATED"/>
    <property type="match status" value="1"/>
</dbReference>
<dbReference type="Pfam" id="PF14361">
    <property type="entry name" value="RsbRD_N"/>
    <property type="match status" value="1"/>
</dbReference>
<keyword evidence="1" id="KW-0597">Phosphoprotein</keyword>
<dbReference type="PANTHER" id="PTHR33745:SF3">
    <property type="entry name" value="RSBT CO-ANTAGONIST PROTEIN RSBRC"/>
    <property type="match status" value="1"/>
</dbReference>
<reference evidence="4 5" key="1">
    <citation type="submission" date="2019-12" db="EMBL/GenBank/DDBJ databases">
        <title>Genomic-based taxomic classification of the family Erythrobacteraceae.</title>
        <authorList>
            <person name="Xu L."/>
        </authorList>
    </citation>
    <scope>NUCLEOTIDE SEQUENCE [LARGE SCALE GENOMIC DNA]</scope>
    <source>
        <strain evidence="4 5">CGMCC 1.8703</strain>
    </source>
</reference>
<evidence type="ECO:0000256" key="1">
    <source>
        <dbReference type="ARBA" id="ARBA00022553"/>
    </source>
</evidence>
<dbReference type="SUPFAM" id="SSF52091">
    <property type="entry name" value="SpoIIaa-like"/>
    <property type="match status" value="1"/>
</dbReference>
<dbReference type="Proteomes" id="UP001238601">
    <property type="component" value="Unassembled WGS sequence"/>
</dbReference>
<dbReference type="InterPro" id="IPR036513">
    <property type="entry name" value="STAS_dom_sf"/>
</dbReference>
<dbReference type="PROSITE" id="PS50801">
    <property type="entry name" value="STAS"/>
    <property type="match status" value="1"/>
</dbReference>
<dbReference type="InterPro" id="IPR002645">
    <property type="entry name" value="STAS_dom"/>
</dbReference>
<dbReference type="InterPro" id="IPR051932">
    <property type="entry name" value="Bact_StressResp_Reg"/>
</dbReference>
<evidence type="ECO:0000313" key="6">
    <source>
        <dbReference type="Proteomes" id="UP001238601"/>
    </source>
</evidence>
<dbReference type="Proteomes" id="UP000439914">
    <property type="component" value="Unassembled WGS sequence"/>
</dbReference>
<dbReference type="AlphaFoldDB" id="A0A6I4UFR7"/>
<evidence type="ECO:0000259" key="2">
    <source>
        <dbReference type="PROSITE" id="PS50801"/>
    </source>
</evidence>
<dbReference type="GeneID" id="93687551"/>
<organism evidence="4 5">
    <name type="scientific">Qipengyuania citrea</name>
    <dbReference type="NCBI Taxonomy" id="225971"/>
    <lineage>
        <taxon>Bacteria</taxon>
        <taxon>Pseudomonadati</taxon>
        <taxon>Pseudomonadota</taxon>
        <taxon>Alphaproteobacteria</taxon>
        <taxon>Sphingomonadales</taxon>
        <taxon>Erythrobacteraceae</taxon>
        <taxon>Qipengyuania</taxon>
    </lineage>
</organism>
<name>A0A6I4UFR7_9SPHN</name>
<keyword evidence="6" id="KW-1185">Reference proteome</keyword>
<accession>A0A6I4UFR7</accession>
<proteinExistence type="predicted"/>
<sequence>MPDKILETTLEVLKEDAEGILADWIEQADEDGAKRIDLFSEKEERDQAASLLRSFRLGVRDASKDGEFDLQDEHWADLRGILSEITHERVERGVLPGEMAALILALKTPLFERLTEKLESDPERLIEEVLLLSKAIDAFAIYSNEVFIAEREQVIERQRDEMMELSTPVVELWDKVLTLPLIGTLDSLRAQEVMESLLQAIVERQAEVVIVDITGVKTVDTQVAQHLLRTAAAVRLMGARCIISGISPKIAQTMVELGVDVGEVRTRSSLRSALMDALTSVGVAIRPINDDKRNAK</sequence>
<dbReference type="Pfam" id="PF01740">
    <property type="entry name" value="STAS"/>
    <property type="match status" value="1"/>
</dbReference>
<evidence type="ECO:0000313" key="3">
    <source>
        <dbReference type="EMBL" id="MDQ0567183.1"/>
    </source>
</evidence>
<reference evidence="3 6" key="2">
    <citation type="submission" date="2023-07" db="EMBL/GenBank/DDBJ databases">
        <title>Genomic Encyclopedia of Type Strains, Phase IV (KMG-IV): sequencing the most valuable type-strain genomes for metagenomic binning, comparative biology and taxonomic classification.</title>
        <authorList>
            <person name="Goeker M."/>
        </authorList>
    </citation>
    <scope>NUCLEOTIDE SEQUENCE [LARGE SCALE GENOMIC DNA]</scope>
    <source>
        <strain evidence="3 6">DSM 14432</strain>
    </source>
</reference>
<dbReference type="RefSeq" id="WP_160767333.1">
    <property type="nucleotide sequence ID" value="NZ_JAINWE010000032.1"/>
</dbReference>
<dbReference type="Gene3D" id="3.30.750.24">
    <property type="entry name" value="STAS domain"/>
    <property type="match status" value="1"/>
</dbReference>
<dbReference type="EMBL" id="WTYG01000004">
    <property type="protein sequence ID" value="MXP36487.1"/>
    <property type="molecule type" value="Genomic_DNA"/>
</dbReference>
<dbReference type="EMBL" id="JAUSWK010000003">
    <property type="protein sequence ID" value="MDQ0567183.1"/>
    <property type="molecule type" value="Genomic_DNA"/>
</dbReference>
<dbReference type="CDD" id="cd07041">
    <property type="entry name" value="STAS_RsbR_RsbS_like"/>
    <property type="match status" value="1"/>
</dbReference>